<evidence type="ECO:0000256" key="4">
    <source>
        <dbReference type="ARBA" id="ARBA00022840"/>
    </source>
</evidence>
<keyword evidence="4 9" id="KW-0067">ATP-binding</keyword>
<reference evidence="9 10" key="3">
    <citation type="submission" date="2020-02" db="EMBL/GenBank/DDBJ databases">
        <title>Sequencing the genomes of 1000 actinobacteria strains.</title>
        <authorList>
            <person name="Klenk H.-P."/>
        </authorList>
    </citation>
    <scope>NUCLEOTIDE SEQUENCE [LARGE SCALE GENOMIC DNA]</scope>
    <source>
        <strain evidence="9 10">DSM 45201</strain>
    </source>
</reference>
<reference evidence="8" key="1">
    <citation type="journal article" date="2014" name="Int. J. Syst. Evol. Microbiol.">
        <title>Complete genome of a new Firmicutes species belonging to the dominant human colonic microbiota ('Ruminococcus bicirculans') reveals two chromosomes and a selective capacity to utilize plant glucans.</title>
        <authorList>
            <consortium name="NISC Comparative Sequencing Program"/>
            <person name="Wegmann U."/>
            <person name="Louis P."/>
            <person name="Goesmann A."/>
            <person name="Henrissat B."/>
            <person name="Duncan S.H."/>
            <person name="Flint H.J."/>
        </authorList>
    </citation>
    <scope>NUCLEOTIDE SEQUENCE</scope>
    <source>
        <strain evidence="8">CGMCC 4.5581</strain>
    </source>
</reference>
<gene>
    <name evidence="9" type="ORF">FB380_003337</name>
    <name evidence="8" type="ORF">GCM10011589_15700</name>
</gene>
<dbReference type="PROSITE" id="PS00211">
    <property type="entry name" value="ABC_TRANSPORTER_1"/>
    <property type="match status" value="1"/>
</dbReference>
<dbReference type="AlphaFoldDB" id="A0A846LZI8"/>
<protein>
    <submittedName>
        <fullName evidence="8">ABC transporter ATP-binding protein</fullName>
    </submittedName>
    <submittedName>
        <fullName evidence="9">Branched-chain amino acid transport system ATP-binding protein</fullName>
    </submittedName>
</protein>
<dbReference type="Pfam" id="PF00005">
    <property type="entry name" value="ABC_tran"/>
    <property type="match status" value="1"/>
</dbReference>
<dbReference type="InterPro" id="IPR003593">
    <property type="entry name" value="AAA+_ATPase"/>
</dbReference>
<name>A0A846LZI8_9ACTN</name>
<evidence type="ECO:0000256" key="3">
    <source>
        <dbReference type="ARBA" id="ARBA00022741"/>
    </source>
</evidence>
<dbReference type="PANTHER" id="PTHR43820:SF4">
    <property type="entry name" value="HIGH-AFFINITY BRANCHED-CHAIN AMINO ACID TRANSPORT ATP-BINDING PROTEIN LIVF"/>
    <property type="match status" value="1"/>
</dbReference>
<feature type="compositionally biased region" description="Low complexity" evidence="6">
    <location>
        <begin position="246"/>
        <end position="263"/>
    </location>
</feature>
<dbReference type="RefSeq" id="WP_166756468.1">
    <property type="nucleotide sequence ID" value="NZ_BAABJU010000003.1"/>
</dbReference>
<dbReference type="PROSITE" id="PS50893">
    <property type="entry name" value="ABC_TRANSPORTER_2"/>
    <property type="match status" value="1"/>
</dbReference>
<evidence type="ECO:0000256" key="2">
    <source>
        <dbReference type="ARBA" id="ARBA00022448"/>
    </source>
</evidence>
<proteinExistence type="inferred from homology"/>
<evidence type="ECO:0000313" key="10">
    <source>
        <dbReference type="Proteomes" id="UP000552836"/>
    </source>
</evidence>
<dbReference type="Gene3D" id="3.40.50.300">
    <property type="entry name" value="P-loop containing nucleotide triphosphate hydrolases"/>
    <property type="match status" value="1"/>
</dbReference>
<dbReference type="InterPro" id="IPR027417">
    <property type="entry name" value="P-loop_NTPase"/>
</dbReference>
<dbReference type="SMART" id="SM00382">
    <property type="entry name" value="AAA"/>
    <property type="match status" value="1"/>
</dbReference>
<dbReference type="PANTHER" id="PTHR43820">
    <property type="entry name" value="HIGH-AFFINITY BRANCHED-CHAIN AMINO ACID TRANSPORT ATP-BINDING PROTEIN LIVF"/>
    <property type="match status" value="1"/>
</dbReference>
<dbReference type="Proteomes" id="UP000648663">
    <property type="component" value="Unassembled WGS sequence"/>
</dbReference>
<keyword evidence="11" id="KW-1185">Reference proteome</keyword>
<evidence type="ECO:0000256" key="1">
    <source>
        <dbReference type="ARBA" id="ARBA00005417"/>
    </source>
</evidence>
<comment type="similarity">
    <text evidence="1">Belongs to the ABC transporter superfamily.</text>
</comment>
<evidence type="ECO:0000256" key="6">
    <source>
        <dbReference type="SAM" id="MobiDB-lite"/>
    </source>
</evidence>
<keyword evidence="5" id="KW-0029">Amino-acid transport</keyword>
<feature type="domain" description="ABC transporter" evidence="7">
    <location>
        <begin position="3"/>
        <end position="237"/>
    </location>
</feature>
<dbReference type="InterPro" id="IPR017871">
    <property type="entry name" value="ABC_transporter-like_CS"/>
</dbReference>
<dbReference type="InterPro" id="IPR003439">
    <property type="entry name" value="ABC_transporter-like_ATP-bd"/>
</dbReference>
<organism evidence="9 10">
    <name type="scientific">Modestobacter marinus</name>
    <dbReference type="NCBI Taxonomy" id="477641"/>
    <lineage>
        <taxon>Bacteria</taxon>
        <taxon>Bacillati</taxon>
        <taxon>Actinomycetota</taxon>
        <taxon>Actinomycetes</taxon>
        <taxon>Geodermatophilales</taxon>
        <taxon>Geodermatophilaceae</taxon>
        <taxon>Modestobacter</taxon>
    </lineage>
</organism>
<evidence type="ECO:0000313" key="9">
    <source>
        <dbReference type="EMBL" id="NIH68849.1"/>
    </source>
</evidence>
<dbReference type="CDD" id="cd03224">
    <property type="entry name" value="ABC_TM1139_LivF_branched"/>
    <property type="match status" value="1"/>
</dbReference>
<dbReference type="GO" id="GO:0016887">
    <property type="term" value="F:ATP hydrolysis activity"/>
    <property type="evidence" value="ECO:0007669"/>
    <property type="project" value="InterPro"/>
</dbReference>
<feature type="region of interest" description="Disordered" evidence="6">
    <location>
        <begin position="246"/>
        <end position="270"/>
    </location>
</feature>
<keyword evidence="3" id="KW-0547">Nucleotide-binding</keyword>
<dbReference type="EMBL" id="BMMI01000002">
    <property type="protein sequence ID" value="GGL60522.1"/>
    <property type="molecule type" value="Genomic_DNA"/>
</dbReference>
<dbReference type="GO" id="GO:0015807">
    <property type="term" value="P:L-amino acid transport"/>
    <property type="evidence" value="ECO:0007669"/>
    <property type="project" value="TreeGrafter"/>
</dbReference>
<keyword evidence="2" id="KW-0813">Transport</keyword>
<evidence type="ECO:0000259" key="7">
    <source>
        <dbReference type="PROSITE" id="PS50893"/>
    </source>
</evidence>
<evidence type="ECO:0000256" key="5">
    <source>
        <dbReference type="ARBA" id="ARBA00022970"/>
    </source>
</evidence>
<reference evidence="11" key="2">
    <citation type="journal article" date="2019" name="Int. J. Syst. Evol. Microbiol.">
        <title>The Global Catalogue of Microorganisms (GCM) 10K type strain sequencing project: providing services to taxonomists for standard genome sequencing and annotation.</title>
        <authorList>
            <consortium name="The Broad Institute Genomics Platform"/>
            <consortium name="The Broad Institute Genome Sequencing Center for Infectious Disease"/>
            <person name="Wu L."/>
            <person name="Ma J."/>
        </authorList>
    </citation>
    <scope>NUCLEOTIDE SEQUENCE [LARGE SCALE GENOMIC DNA]</scope>
    <source>
        <strain evidence="11">CGMCC 4.5581</strain>
    </source>
</reference>
<evidence type="ECO:0000313" key="11">
    <source>
        <dbReference type="Proteomes" id="UP000648663"/>
    </source>
</evidence>
<accession>A0A846LZI8</accession>
<evidence type="ECO:0000313" key="8">
    <source>
        <dbReference type="EMBL" id="GGL60522.1"/>
    </source>
</evidence>
<dbReference type="EMBL" id="JAAMPA010000002">
    <property type="protein sequence ID" value="NIH68849.1"/>
    <property type="molecule type" value="Genomic_DNA"/>
</dbReference>
<dbReference type="SUPFAM" id="SSF52540">
    <property type="entry name" value="P-loop containing nucleoside triphosphate hydrolases"/>
    <property type="match status" value="1"/>
</dbReference>
<comment type="caution">
    <text evidence="9">The sequence shown here is derived from an EMBL/GenBank/DDBJ whole genome shotgun (WGS) entry which is preliminary data.</text>
</comment>
<dbReference type="InterPro" id="IPR052156">
    <property type="entry name" value="BCAA_Transport_ATP-bd_LivF"/>
</dbReference>
<reference evidence="8" key="4">
    <citation type="submission" date="2024-05" db="EMBL/GenBank/DDBJ databases">
        <authorList>
            <person name="Sun Q."/>
            <person name="Zhou Y."/>
        </authorList>
    </citation>
    <scope>NUCLEOTIDE SEQUENCE</scope>
    <source>
        <strain evidence="8">CGMCC 4.5581</strain>
    </source>
</reference>
<dbReference type="GO" id="GO:0015658">
    <property type="term" value="F:branched-chain amino acid transmembrane transporter activity"/>
    <property type="evidence" value="ECO:0007669"/>
    <property type="project" value="TreeGrafter"/>
</dbReference>
<sequence>MSLEVRGLHAGYGRLAVLHGIDLTAGEGELVAVIGANGAGKTTLLRALSGLLPVTAGTVHLAGTDVTGYGPEKLARTGLAHVPENRLVFPSLTVVDNLVLGGYTRRRGPAADRAQARDRAMALFPRLEPRLEQAAGTLSGGEQQMLAIARGLMAQPRVLVLDEPSVGLAPRLVGEIFSALGKLRDDGLTLVVVEQNARAAFAVADRVSVMDRGRVVLEGDPAALSTDPRVSGGFLGGGFAADADAEASAGPAAPAVPRAGSGATRATERP</sequence>
<dbReference type="Proteomes" id="UP000552836">
    <property type="component" value="Unassembled WGS sequence"/>
</dbReference>
<dbReference type="GO" id="GO:0005524">
    <property type="term" value="F:ATP binding"/>
    <property type="evidence" value="ECO:0007669"/>
    <property type="project" value="UniProtKB-KW"/>
</dbReference>